<dbReference type="SUPFAM" id="SSF161098">
    <property type="entry name" value="MetI-like"/>
    <property type="match status" value="1"/>
</dbReference>
<dbReference type="PROSITE" id="PS50928">
    <property type="entry name" value="ABC_TM1"/>
    <property type="match status" value="1"/>
</dbReference>
<evidence type="ECO:0000256" key="4">
    <source>
        <dbReference type="ARBA" id="ARBA00022692"/>
    </source>
</evidence>
<protein>
    <submittedName>
        <fullName evidence="9">Glycine/betaine ABC transporter permease</fullName>
    </submittedName>
</protein>
<dbReference type="Pfam" id="PF00528">
    <property type="entry name" value="BPD_transp_1"/>
    <property type="match status" value="1"/>
</dbReference>
<dbReference type="FunFam" id="1.10.3720.10:FF:000001">
    <property type="entry name" value="Glycine betaine ABC transporter, permease"/>
    <property type="match status" value="1"/>
</dbReference>
<keyword evidence="10" id="KW-1185">Reference proteome</keyword>
<dbReference type="Proteomes" id="UP000217343">
    <property type="component" value="Chromosome"/>
</dbReference>
<keyword evidence="3" id="KW-1003">Cell membrane</keyword>
<dbReference type="PANTHER" id="PTHR47737">
    <property type="entry name" value="GLYCINE BETAINE/PROLINE BETAINE TRANSPORT SYSTEM PERMEASE PROTEIN PROW"/>
    <property type="match status" value="1"/>
</dbReference>
<gene>
    <name evidence="9" type="ORF">MYMAC_002223</name>
</gene>
<feature type="transmembrane region" description="Helical" evidence="7">
    <location>
        <begin position="245"/>
        <end position="265"/>
    </location>
</feature>
<evidence type="ECO:0000256" key="5">
    <source>
        <dbReference type="ARBA" id="ARBA00022989"/>
    </source>
</evidence>
<comment type="similarity">
    <text evidence="7">Belongs to the binding-protein-dependent transport system permease family.</text>
</comment>
<dbReference type="GO" id="GO:0031460">
    <property type="term" value="P:glycine betaine transport"/>
    <property type="evidence" value="ECO:0007669"/>
    <property type="project" value="TreeGrafter"/>
</dbReference>
<sequence>MSTLKIGEGFEELIDWLGTQGAPLFDVIRAALSACISGLEYVLLLPPSYAIIAVLMVLAWRLSGLGTAVFTALGMLLIQDMGLWQATMETLALVLSSALVALVLGIPLGIWASYSRTVERVLRPALDLMQTMPAFVYLIPAVLFFRLGKVPGVVATVIFAMPPAVRLTNLGIRQVPAEVVEAAIAFGATPRQTLLNVQLPIAIPTLLAGVNQTIMLSLSMVVISAMIGAGGLGEQVLKGITQLRIGLGFESGIAVVILAIVLDRLTHALGKPRTRSS</sequence>
<comment type="subcellular location">
    <subcellularLocation>
        <location evidence="1 7">Cell membrane</location>
        <topology evidence="1 7">Multi-pass membrane protein</topology>
    </subcellularLocation>
</comment>
<proteinExistence type="inferred from homology"/>
<dbReference type="InterPro" id="IPR000515">
    <property type="entry name" value="MetI-like"/>
</dbReference>
<dbReference type="CDD" id="cd06261">
    <property type="entry name" value="TM_PBP2"/>
    <property type="match status" value="1"/>
</dbReference>
<evidence type="ECO:0000313" key="9">
    <source>
        <dbReference type="EMBL" id="ATB46618.1"/>
    </source>
</evidence>
<dbReference type="InterPro" id="IPR035906">
    <property type="entry name" value="MetI-like_sf"/>
</dbReference>
<dbReference type="AlphaFoldDB" id="A0A250JSH7"/>
<feature type="transmembrane region" description="Helical" evidence="7">
    <location>
        <begin position="134"/>
        <end position="160"/>
    </location>
</feature>
<evidence type="ECO:0000256" key="2">
    <source>
        <dbReference type="ARBA" id="ARBA00022448"/>
    </source>
</evidence>
<dbReference type="GO" id="GO:0015226">
    <property type="term" value="F:carnitine transmembrane transporter activity"/>
    <property type="evidence" value="ECO:0007669"/>
    <property type="project" value="TreeGrafter"/>
</dbReference>
<evidence type="ECO:0000256" key="1">
    <source>
        <dbReference type="ARBA" id="ARBA00004651"/>
    </source>
</evidence>
<feature type="transmembrane region" description="Helical" evidence="7">
    <location>
        <begin position="49"/>
        <end position="78"/>
    </location>
</feature>
<accession>A0A250JSH7</accession>
<feature type="transmembrane region" description="Helical" evidence="7">
    <location>
        <begin position="214"/>
        <end position="233"/>
    </location>
</feature>
<dbReference type="EMBL" id="CP022203">
    <property type="protein sequence ID" value="ATB46618.1"/>
    <property type="molecule type" value="Genomic_DNA"/>
</dbReference>
<feature type="transmembrane region" description="Helical" evidence="7">
    <location>
        <begin position="90"/>
        <end position="114"/>
    </location>
</feature>
<reference evidence="9 10" key="1">
    <citation type="submission" date="2017-06" db="EMBL/GenBank/DDBJ databases">
        <title>Sequencing and comparative analysis of myxobacterial genomes.</title>
        <authorList>
            <person name="Rupp O."/>
            <person name="Goesmann A."/>
            <person name="Sogaard-Andersen L."/>
        </authorList>
    </citation>
    <scope>NUCLEOTIDE SEQUENCE [LARGE SCALE GENOMIC DNA]</scope>
    <source>
        <strain evidence="9 10">DSM 14697</strain>
    </source>
</reference>
<name>A0A250JSH7_9BACT</name>
<dbReference type="RefSeq" id="WP_095958082.1">
    <property type="nucleotide sequence ID" value="NZ_CP022203.1"/>
</dbReference>
<keyword evidence="6 7" id="KW-0472">Membrane</keyword>
<evidence type="ECO:0000256" key="7">
    <source>
        <dbReference type="RuleBase" id="RU363032"/>
    </source>
</evidence>
<keyword evidence="5 7" id="KW-1133">Transmembrane helix</keyword>
<dbReference type="OrthoDB" id="9815258at2"/>
<dbReference type="KEGG" id="mmas:MYMAC_002223"/>
<dbReference type="Gene3D" id="1.10.3720.10">
    <property type="entry name" value="MetI-like"/>
    <property type="match status" value="1"/>
</dbReference>
<feature type="domain" description="ABC transmembrane type-1" evidence="8">
    <location>
        <begin position="87"/>
        <end position="266"/>
    </location>
</feature>
<evidence type="ECO:0000256" key="3">
    <source>
        <dbReference type="ARBA" id="ARBA00022475"/>
    </source>
</evidence>
<dbReference type="PANTHER" id="PTHR47737:SF1">
    <property type="entry name" value="GLYCINE BETAINE_PROLINE BETAINE TRANSPORT SYSTEM PERMEASE PROTEIN PROW"/>
    <property type="match status" value="1"/>
</dbReference>
<dbReference type="GO" id="GO:0005275">
    <property type="term" value="F:amine transmembrane transporter activity"/>
    <property type="evidence" value="ECO:0007669"/>
    <property type="project" value="TreeGrafter"/>
</dbReference>
<organism evidence="9 10">
    <name type="scientific">Corallococcus macrosporus DSM 14697</name>
    <dbReference type="NCBI Taxonomy" id="1189310"/>
    <lineage>
        <taxon>Bacteria</taxon>
        <taxon>Pseudomonadati</taxon>
        <taxon>Myxococcota</taxon>
        <taxon>Myxococcia</taxon>
        <taxon>Myxococcales</taxon>
        <taxon>Cystobacterineae</taxon>
        <taxon>Myxococcaceae</taxon>
        <taxon>Corallococcus</taxon>
    </lineage>
</organism>
<dbReference type="GO" id="GO:0015871">
    <property type="term" value="P:choline transport"/>
    <property type="evidence" value="ECO:0007669"/>
    <property type="project" value="TreeGrafter"/>
</dbReference>
<keyword evidence="2 7" id="KW-0813">Transport</keyword>
<evidence type="ECO:0000259" key="8">
    <source>
        <dbReference type="PROSITE" id="PS50928"/>
    </source>
</evidence>
<evidence type="ECO:0000256" key="6">
    <source>
        <dbReference type="ARBA" id="ARBA00023136"/>
    </source>
</evidence>
<keyword evidence="4 7" id="KW-0812">Transmembrane</keyword>
<evidence type="ECO:0000313" key="10">
    <source>
        <dbReference type="Proteomes" id="UP000217343"/>
    </source>
</evidence>
<dbReference type="GO" id="GO:0043190">
    <property type="term" value="C:ATP-binding cassette (ABC) transporter complex"/>
    <property type="evidence" value="ECO:0007669"/>
    <property type="project" value="TreeGrafter"/>
</dbReference>